<evidence type="ECO:0000259" key="5">
    <source>
        <dbReference type="Pfam" id="PF00669"/>
    </source>
</evidence>
<feature type="domain" description="Flagellar hook-associated protein 1 D2-like" evidence="7">
    <location>
        <begin position="197"/>
        <end position="275"/>
    </location>
</feature>
<keyword evidence="8" id="KW-0969">Cilium</keyword>
<keyword evidence="4" id="KW-0975">Bacterial flagellum</keyword>
<dbReference type="Pfam" id="PF21158">
    <property type="entry name" value="flgK_1st_1"/>
    <property type="match status" value="1"/>
</dbReference>
<gene>
    <name evidence="8" type="primary">flgL</name>
    <name evidence="8" type="ORF">GCM10023165_33950</name>
</gene>
<comment type="similarity">
    <text evidence="3">Belongs to the bacterial flagellin family.</text>
</comment>
<evidence type="ECO:0000313" key="8">
    <source>
        <dbReference type="EMBL" id="GAA4348282.1"/>
    </source>
</evidence>
<evidence type="ECO:0000256" key="3">
    <source>
        <dbReference type="ARBA" id="ARBA00005709"/>
    </source>
</evidence>
<dbReference type="EMBL" id="BAABGJ010000057">
    <property type="protein sequence ID" value="GAA4348282.1"/>
    <property type="molecule type" value="Genomic_DNA"/>
</dbReference>
<feature type="domain" description="Flagellin C-terminal" evidence="6">
    <location>
        <begin position="322"/>
        <end position="401"/>
    </location>
</feature>
<dbReference type="InterPro" id="IPR001029">
    <property type="entry name" value="Flagellin_N"/>
</dbReference>
<protein>
    <submittedName>
        <fullName evidence="8">Flagellar hook-associated protein FlgL</fullName>
    </submittedName>
</protein>
<dbReference type="Pfam" id="PF00669">
    <property type="entry name" value="Flagellin_N"/>
    <property type="match status" value="1"/>
</dbReference>
<comment type="subcellular location">
    <subcellularLocation>
        <location evidence="1">Bacterial flagellum</location>
    </subcellularLocation>
    <subcellularLocation>
        <location evidence="2">Secreted</location>
    </subcellularLocation>
</comment>
<organism evidence="8 9">
    <name type="scientific">Variovorax defluvii</name>
    <dbReference type="NCBI Taxonomy" id="913761"/>
    <lineage>
        <taxon>Bacteria</taxon>
        <taxon>Pseudomonadati</taxon>
        <taxon>Pseudomonadota</taxon>
        <taxon>Betaproteobacteria</taxon>
        <taxon>Burkholderiales</taxon>
        <taxon>Comamonadaceae</taxon>
        <taxon>Variovorax</taxon>
    </lineage>
</organism>
<keyword evidence="9" id="KW-1185">Reference proteome</keyword>
<evidence type="ECO:0000256" key="4">
    <source>
        <dbReference type="ARBA" id="ARBA00023143"/>
    </source>
</evidence>
<evidence type="ECO:0000256" key="1">
    <source>
        <dbReference type="ARBA" id="ARBA00004365"/>
    </source>
</evidence>
<evidence type="ECO:0000256" key="2">
    <source>
        <dbReference type="ARBA" id="ARBA00004613"/>
    </source>
</evidence>
<keyword evidence="8" id="KW-0282">Flagellum</keyword>
<dbReference type="PANTHER" id="PTHR42792:SF1">
    <property type="entry name" value="FLAGELLAR HOOK-ASSOCIATED PROTEIN 3"/>
    <property type="match status" value="1"/>
</dbReference>
<keyword evidence="8" id="KW-0966">Cell projection</keyword>
<dbReference type="PANTHER" id="PTHR42792">
    <property type="entry name" value="FLAGELLIN"/>
    <property type="match status" value="1"/>
</dbReference>
<name>A0ABP8HZY8_9BURK</name>
<feature type="domain" description="Flagellin N-terminal" evidence="5">
    <location>
        <begin position="3"/>
        <end position="140"/>
    </location>
</feature>
<evidence type="ECO:0000259" key="7">
    <source>
        <dbReference type="Pfam" id="PF21158"/>
    </source>
</evidence>
<reference evidence="9" key="1">
    <citation type="journal article" date="2019" name="Int. J. Syst. Evol. Microbiol.">
        <title>The Global Catalogue of Microorganisms (GCM) 10K type strain sequencing project: providing services to taxonomists for standard genome sequencing and annotation.</title>
        <authorList>
            <consortium name="The Broad Institute Genomics Platform"/>
            <consortium name="The Broad Institute Genome Sequencing Center for Infectious Disease"/>
            <person name="Wu L."/>
            <person name="Ma J."/>
        </authorList>
    </citation>
    <scope>NUCLEOTIDE SEQUENCE [LARGE SCALE GENOMIC DNA]</scope>
    <source>
        <strain evidence="9">JCM 17804</strain>
    </source>
</reference>
<proteinExistence type="inferred from homology"/>
<accession>A0ABP8HZY8</accession>
<dbReference type="RefSeq" id="WP_345539376.1">
    <property type="nucleotide sequence ID" value="NZ_BAABGJ010000057.1"/>
</dbReference>
<dbReference type="InterPro" id="IPR013384">
    <property type="entry name" value="Flagell_FlgL"/>
</dbReference>
<sequence length="403" mass="41752">MRISTQAFYGQSLYGIGSQQQQLFRIQQQLSAGTKFLTPADDPVGAARALRVGDSLAQSAQYTTSRGRATLALSQEEEALKSATNILQNMKTMVVQAGNGTLSDADRASLATAIQSSLEQLVNVANADDGNGQFLFAGYKSANPPFVMSGGGVQYMGDQGQRLMQIDVARQMSVADDGRSVFQSVQGGAGYVSSASAANTGSGVFGAVGVTDATAPLYGKDFTISFAGGNYTVSTNDTPPVVAATGPYVEGTPISFGGVQLSMSGTPADGDSFQVATAKNAGTDIFASIGELVSALRQPVAGGGDAAQARLKNALATANVKITNAHDNVLTIRSSVGSRMNEIDALDEAGASRDLIDKAYLSDIQDLDPAAAISQFMQLKTSLEATMGTFAQLNGIALMNYVR</sequence>
<dbReference type="SUPFAM" id="SSF64518">
    <property type="entry name" value="Phase 1 flagellin"/>
    <property type="match status" value="1"/>
</dbReference>
<dbReference type="Gene3D" id="1.20.1330.10">
    <property type="entry name" value="f41 fragment of flagellin, N-terminal domain"/>
    <property type="match status" value="2"/>
</dbReference>
<dbReference type="Pfam" id="PF00700">
    <property type="entry name" value="Flagellin_C"/>
    <property type="match status" value="1"/>
</dbReference>
<dbReference type="InterPro" id="IPR001492">
    <property type="entry name" value="Flagellin"/>
</dbReference>
<evidence type="ECO:0000259" key="6">
    <source>
        <dbReference type="Pfam" id="PF00700"/>
    </source>
</evidence>
<dbReference type="NCBIfam" id="TIGR02550">
    <property type="entry name" value="flagell_flgL"/>
    <property type="match status" value="1"/>
</dbReference>
<comment type="caution">
    <text evidence="8">The sequence shown here is derived from an EMBL/GenBank/DDBJ whole genome shotgun (WGS) entry which is preliminary data.</text>
</comment>
<evidence type="ECO:0000313" key="9">
    <source>
        <dbReference type="Proteomes" id="UP001500975"/>
    </source>
</evidence>
<dbReference type="InterPro" id="IPR046358">
    <property type="entry name" value="Flagellin_C"/>
</dbReference>
<dbReference type="InterPro" id="IPR049119">
    <property type="entry name" value="FlgK_D2-like"/>
</dbReference>
<dbReference type="Proteomes" id="UP001500975">
    <property type="component" value="Unassembled WGS sequence"/>
</dbReference>